<keyword evidence="3" id="KW-1185">Reference proteome</keyword>
<dbReference type="EMBL" id="JANPWB010000007">
    <property type="protein sequence ID" value="KAJ1171384.1"/>
    <property type="molecule type" value="Genomic_DNA"/>
</dbReference>
<feature type="region of interest" description="Disordered" evidence="1">
    <location>
        <begin position="128"/>
        <end position="169"/>
    </location>
</feature>
<dbReference type="AlphaFoldDB" id="A0AAV7T5M8"/>
<organism evidence="2 3">
    <name type="scientific">Pleurodeles waltl</name>
    <name type="common">Iberian ribbed newt</name>
    <dbReference type="NCBI Taxonomy" id="8319"/>
    <lineage>
        <taxon>Eukaryota</taxon>
        <taxon>Metazoa</taxon>
        <taxon>Chordata</taxon>
        <taxon>Craniata</taxon>
        <taxon>Vertebrata</taxon>
        <taxon>Euteleostomi</taxon>
        <taxon>Amphibia</taxon>
        <taxon>Batrachia</taxon>
        <taxon>Caudata</taxon>
        <taxon>Salamandroidea</taxon>
        <taxon>Salamandridae</taxon>
        <taxon>Pleurodelinae</taxon>
        <taxon>Pleurodeles</taxon>
    </lineage>
</organism>
<name>A0AAV7T5M8_PLEWA</name>
<sequence length="224" mass="23588">MVPGTAPESPTPICHHFSHAAVRLCHCPPGHSVSTPPIWRAPVSDSIRPAPLRRTPDAATSSLPALQAAPNRSAPPHLGSKPLVAAVPAPSPRGITSRAIPLTTACRSATPRLLPDLHIGPRAKASLHHVFSPGSAPPRPRHTRFPISPGTSARLRPPPSAPDRQAGSATRLSYLPASCRYQERRFVSVVVCRIISDRSVAGGDSLQCSYFAAGQAPPPTVCKT</sequence>
<protein>
    <submittedName>
        <fullName evidence="2">Uncharacterized protein</fullName>
    </submittedName>
</protein>
<comment type="caution">
    <text evidence="2">The sequence shown here is derived from an EMBL/GenBank/DDBJ whole genome shotgun (WGS) entry which is preliminary data.</text>
</comment>
<reference evidence="2" key="1">
    <citation type="journal article" date="2022" name="bioRxiv">
        <title>Sequencing and chromosome-scale assembly of the giantPleurodeles waltlgenome.</title>
        <authorList>
            <person name="Brown T."/>
            <person name="Elewa A."/>
            <person name="Iarovenko S."/>
            <person name="Subramanian E."/>
            <person name="Araus A.J."/>
            <person name="Petzold A."/>
            <person name="Susuki M."/>
            <person name="Suzuki K.-i.T."/>
            <person name="Hayashi T."/>
            <person name="Toyoda A."/>
            <person name="Oliveira C."/>
            <person name="Osipova E."/>
            <person name="Leigh N.D."/>
            <person name="Simon A."/>
            <person name="Yun M.H."/>
        </authorList>
    </citation>
    <scope>NUCLEOTIDE SEQUENCE</scope>
    <source>
        <strain evidence="2">20211129_DDA</strain>
        <tissue evidence="2">Liver</tissue>
    </source>
</reference>
<proteinExistence type="predicted"/>
<feature type="region of interest" description="Disordered" evidence="1">
    <location>
        <begin position="36"/>
        <end position="98"/>
    </location>
</feature>
<dbReference type="Proteomes" id="UP001066276">
    <property type="component" value="Chromosome 4_1"/>
</dbReference>
<gene>
    <name evidence="2" type="ORF">NDU88_003247</name>
</gene>
<evidence type="ECO:0000313" key="3">
    <source>
        <dbReference type="Proteomes" id="UP001066276"/>
    </source>
</evidence>
<evidence type="ECO:0000256" key="1">
    <source>
        <dbReference type="SAM" id="MobiDB-lite"/>
    </source>
</evidence>
<accession>A0AAV7T5M8</accession>
<evidence type="ECO:0000313" key="2">
    <source>
        <dbReference type="EMBL" id="KAJ1171384.1"/>
    </source>
</evidence>